<dbReference type="InterPro" id="IPR046357">
    <property type="entry name" value="PPIase_dom_sf"/>
</dbReference>
<evidence type="ECO:0000313" key="2">
    <source>
        <dbReference type="EMBL" id="THU41167.1"/>
    </source>
</evidence>
<dbReference type="AlphaFoldDB" id="A0A4S8HZJ2"/>
<dbReference type="EMBL" id="STFF01000001">
    <property type="protein sequence ID" value="THU41167.1"/>
    <property type="molecule type" value="Genomic_DNA"/>
</dbReference>
<evidence type="ECO:0008006" key="4">
    <source>
        <dbReference type="Google" id="ProtNLM"/>
    </source>
</evidence>
<protein>
    <recommendedName>
        <fullName evidence="4">PpiC domain-containing protein</fullName>
    </recommendedName>
</protein>
<keyword evidence="3" id="KW-1185">Reference proteome</keyword>
<name>A0A4S8HZJ2_9BACT</name>
<dbReference type="OrthoDB" id="1348210at2"/>
<dbReference type="RefSeq" id="WP_136575657.1">
    <property type="nucleotide sequence ID" value="NZ_STFF01000001.1"/>
</dbReference>
<comment type="caution">
    <text evidence="2">The sequence shown here is derived from an EMBL/GenBank/DDBJ whole genome shotgun (WGS) entry which is preliminary data.</text>
</comment>
<dbReference type="SUPFAM" id="SSF54534">
    <property type="entry name" value="FKBP-like"/>
    <property type="match status" value="1"/>
</dbReference>
<sequence>MKFSLSVLSVLFSASVIAQPTLVERFQKIGNVQQAQQFVDANPDIKPAILRLTHGKDSTLIDKRLLRQKQGDIFSVGYVTYKVVEAKESVAYRASYIFLDGSSLTNSEIDSLKKLIVQKASAPGASWEQLSDQYTMDGNKTKGDTDWFFGELMFPKEVQDAVAAHKKGDIFFVDVSERNWHYIIKKTYDDQVQKDIVVLRANGR</sequence>
<dbReference type="GO" id="GO:0003755">
    <property type="term" value="F:peptidyl-prolyl cis-trans isomerase activity"/>
    <property type="evidence" value="ECO:0007669"/>
    <property type="project" value="InterPro"/>
</dbReference>
<evidence type="ECO:0000256" key="1">
    <source>
        <dbReference type="SAM" id="SignalP"/>
    </source>
</evidence>
<dbReference type="Proteomes" id="UP000306918">
    <property type="component" value="Unassembled WGS sequence"/>
</dbReference>
<gene>
    <name evidence="2" type="ORF">FAM09_03370</name>
</gene>
<feature type="chain" id="PRO_5020920149" description="PpiC domain-containing protein" evidence="1">
    <location>
        <begin position="19"/>
        <end position="204"/>
    </location>
</feature>
<reference evidence="2 3" key="1">
    <citation type="submission" date="2019-04" db="EMBL/GenBank/DDBJ databases">
        <title>Niastella caeni sp. nov., isolated from activated sludge.</title>
        <authorList>
            <person name="Sheng M."/>
        </authorList>
    </citation>
    <scope>NUCLEOTIDE SEQUENCE [LARGE SCALE GENOMIC DNA]</scope>
    <source>
        <strain evidence="2 3">HX-2-15</strain>
    </source>
</reference>
<organism evidence="2 3">
    <name type="scientific">Niastella caeni</name>
    <dbReference type="NCBI Taxonomy" id="2569763"/>
    <lineage>
        <taxon>Bacteria</taxon>
        <taxon>Pseudomonadati</taxon>
        <taxon>Bacteroidota</taxon>
        <taxon>Chitinophagia</taxon>
        <taxon>Chitinophagales</taxon>
        <taxon>Chitinophagaceae</taxon>
        <taxon>Niastella</taxon>
    </lineage>
</organism>
<proteinExistence type="predicted"/>
<keyword evidence="1" id="KW-0732">Signal</keyword>
<dbReference type="Gene3D" id="3.10.50.40">
    <property type="match status" value="1"/>
</dbReference>
<evidence type="ECO:0000313" key="3">
    <source>
        <dbReference type="Proteomes" id="UP000306918"/>
    </source>
</evidence>
<accession>A0A4S8HZJ2</accession>
<feature type="signal peptide" evidence="1">
    <location>
        <begin position="1"/>
        <end position="18"/>
    </location>
</feature>